<sequence>YFDDIINFCDGFGLSDGLVHIKFVLKYVPFELADLWSHLVESSNGDWKCFTLEVVQLYPELEESCRNQFFGLRDALAGLDAISVSSLGKYFHSFSHYSLSLEKQKKSSSHLPVTFFYGFLPEFRHELFKHHDSPDQGLTVSSIIASAKQVLSHLEIASGRAARLTTCTCSHLAHQAVIHPIIYTYFAFSVDFQGIFMQAAICTAHI</sequence>
<protein>
    <submittedName>
        <fullName evidence="1">Uncharacterized protein</fullName>
    </submittedName>
</protein>
<dbReference type="EMBL" id="KN832038">
    <property type="protein sequence ID" value="KIN96889.1"/>
    <property type="molecule type" value="Genomic_DNA"/>
</dbReference>
<organism evidence="1 2">
    <name type="scientific">Pisolithus tinctorius Marx 270</name>
    <dbReference type="NCBI Taxonomy" id="870435"/>
    <lineage>
        <taxon>Eukaryota</taxon>
        <taxon>Fungi</taxon>
        <taxon>Dikarya</taxon>
        <taxon>Basidiomycota</taxon>
        <taxon>Agaricomycotina</taxon>
        <taxon>Agaricomycetes</taxon>
        <taxon>Agaricomycetidae</taxon>
        <taxon>Boletales</taxon>
        <taxon>Sclerodermatineae</taxon>
        <taxon>Pisolithaceae</taxon>
        <taxon>Pisolithus</taxon>
    </lineage>
</organism>
<name>A0A0C3N771_PISTI</name>
<reference evidence="2" key="2">
    <citation type="submission" date="2015-01" db="EMBL/GenBank/DDBJ databases">
        <title>Evolutionary Origins and Diversification of the Mycorrhizal Mutualists.</title>
        <authorList>
            <consortium name="DOE Joint Genome Institute"/>
            <consortium name="Mycorrhizal Genomics Consortium"/>
            <person name="Kohler A."/>
            <person name="Kuo A."/>
            <person name="Nagy L.G."/>
            <person name="Floudas D."/>
            <person name="Copeland A."/>
            <person name="Barry K.W."/>
            <person name="Cichocki N."/>
            <person name="Veneault-Fourrey C."/>
            <person name="LaButti K."/>
            <person name="Lindquist E.A."/>
            <person name="Lipzen A."/>
            <person name="Lundell T."/>
            <person name="Morin E."/>
            <person name="Murat C."/>
            <person name="Riley R."/>
            <person name="Ohm R."/>
            <person name="Sun H."/>
            <person name="Tunlid A."/>
            <person name="Henrissat B."/>
            <person name="Grigoriev I.V."/>
            <person name="Hibbett D.S."/>
            <person name="Martin F."/>
        </authorList>
    </citation>
    <scope>NUCLEOTIDE SEQUENCE [LARGE SCALE GENOMIC DNA]</scope>
    <source>
        <strain evidence="2">Marx 270</strain>
    </source>
</reference>
<gene>
    <name evidence="1" type="ORF">M404DRAFT_161928</name>
</gene>
<evidence type="ECO:0000313" key="2">
    <source>
        <dbReference type="Proteomes" id="UP000054217"/>
    </source>
</evidence>
<keyword evidence="2" id="KW-1185">Reference proteome</keyword>
<accession>A0A0C3N771</accession>
<dbReference type="OrthoDB" id="2707690at2759"/>
<feature type="non-terminal residue" evidence="1">
    <location>
        <position position="1"/>
    </location>
</feature>
<dbReference type="Proteomes" id="UP000054217">
    <property type="component" value="Unassembled WGS sequence"/>
</dbReference>
<dbReference type="InParanoid" id="A0A0C3N771"/>
<reference evidence="1 2" key="1">
    <citation type="submission" date="2014-04" db="EMBL/GenBank/DDBJ databases">
        <authorList>
            <consortium name="DOE Joint Genome Institute"/>
            <person name="Kuo A."/>
            <person name="Kohler A."/>
            <person name="Costa M.D."/>
            <person name="Nagy L.G."/>
            <person name="Floudas D."/>
            <person name="Copeland A."/>
            <person name="Barry K.W."/>
            <person name="Cichocki N."/>
            <person name="Veneault-Fourrey C."/>
            <person name="LaButti K."/>
            <person name="Lindquist E.A."/>
            <person name="Lipzen A."/>
            <person name="Lundell T."/>
            <person name="Morin E."/>
            <person name="Murat C."/>
            <person name="Sun H."/>
            <person name="Tunlid A."/>
            <person name="Henrissat B."/>
            <person name="Grigoriev I.V."/>
            <person name="Hibbett D.S."/>
            <person name="Martin F."/>
            <person name="Nordberg H.P."/>
            <person name="Cantor M.N."/>
            <person name="Hua S.X."/>
        </authorList>
    </citation>
    <scope>NUCLEOTIDE SEQUENCE [LARGE SCALE GENOMIC DNA]</scope>
    <source>
        <strain evidence="1 2">Marx 270</strain>
    </source>
</reference>
<evidence type="ECO:0000313" key="1">
    <source>
        <dbReference type="EMBL" id="KIN96889.1"/>
    </source>
</evidence>
<proteinExistence type="predicted"/>
<dbReference type="HOGENOM" id="CLU_1334716_0_0_1"/>
<dbReference type="AlphaFoldDB" id="A0A0C3N771"/>